<evidence type="ECO:0000313" key="6">
    <source>
        <dbReference type="EMBL" id="CAI8031348.1"/>
    </source>
</evidence>
<dbReference type="PANTHER" id="PTHR11567:SF110">
    <property type="entry name" value="2-PHOSPHOXYLOSE PHOSPHATASE 1"/>
    <property type="match status" value="1"/>
</dbReference>
<evidence type="ECO:0000256" key="1">
    <source>
        <dbReference type="ARBA" id="ARBA00005375"/>
    </source>
</evidence>
<dbReference type="AlphaFoldDB" id="A0AA35SJY9"/>
<evidence type="ECO:0000256" key="4">
    <source>
        <dbReference type="ARBA" id="ARBA00040357"/>
    </source>
</evidence>
<comment type="caution">
    <text evidence="6">The sequence shown here is derived from an EMBL/GenBank/DDBJ whole genome shotgun (WGS) entry which is preliminary data.</text>
</comment>
<dbReference type="InterPro" id="IPR050645">
    <property type="entry name" value="Histidine_acid_phosphatase"/>
</dbReference>
<dbReference type="InterPro" id="IPR000560">
    <property type="entry name" value="His_Pase_clade-2"/>
</dbReference>
<proteinExistence type="inferred from homology"/>
<dbReference type="PANTHER" id="PTHR11567">
    <property type="entry name" value="ACID PHOSPHATASE-RELATED"/>
    <property type="match status" value="1"/>
</dbReference>
<gene>
    <name evidence="6" type="ORF">GBAR_LOCUS17805</name>
</gene>
<dbReference type="Pfam" id="PF00328">
    <property type="entry name" value="His_Phos_2"/>
    <property type="match status" value="2"/>
</dbReference>
<comment type="similarity">
    <text evidence="1">Belongs to the histidine acid phosphatase family.</text>
</comment>
<name>A0AA35SJY9_GEOBA</name>
<evidence type="ECO:0000313" key="7">
    <source>
        <dbReference type="Proteomes" id="UP001174909"/>
    </source>
</evidence>
<keyword evidence="7" id="KW-1185">Reference proteome</keyword>
<dbReference type="GO" id="GO:0016791">
    <property type="term" value="F:phosphatase activity"/>
    <property type="evidence" value="ECO:0007669"/>
    <property type="project" value="TreeGrafter"/>
</dbReference>
<keyword evidence="2" id="KW-0378">Hydrolase</keyword>
<dbReference type="Proteomes" id="UP001174909">
    <property type="component" value="Unassembled WGS sequence"/>
</dbReference>
<evidence type="ECO:0000256" key="3">
    <source>
        <dbReference type="ARBA" id="ARBA00036311"/>
    </source>
</evidence>
<dbReference type="SUPFAM" id="SSF53254">
    <property type="entry name" value="Phosphoglycerate mutase-like"/>
    <property type="match status" value="1"/>
</dbReference>
<comment type="catalytic activity">
    <reaction evidence="3">
        <text>3-O-[beta-D-GlcA-(1-&gt;3)-beta-D-Gal-(1-&gt;3)-beta-D-Gal-(1-&gt;4)-beta-D-2-O-P-Xyl]-L-seryl-[protein] + H2O = 3-O-(beta-D-GlcA-(1-&gt;3)-beta-D-Gal-(1-&gt;3)-beta-D-Gal-(1-&gt;4)-beta-D-Xyl)-L-seryl-[protein] + phosphate</text>
        <dbReference type="Rhea" id="RHEA:56512"/>
        <dbReference type="Rhea" id="RHEA-COMP:12573"/>
        <dbReference type="Rhea" id="RHEA-COMP:14559"/>
        <dbReference type="ChEBI" id="CHEBI:15377"/>
        <dbReference type="ChEBI" id="CHEBI:43474"/>
        <dbReference type="ChEBI" id="CHEBI:132093"/>
        <dbReference type="ChEBI" id="CHEBI:140495"/>
    </reaction>
</comment>
<evidence type="ECO:0000256" key="5">
    <source>
        <dbReference type="ARBA" id="ARBA00041499"/>
    </source>
</evidence>
<dbReference type="CDD" id="cd07061">
    <property type="entry name" value="HP_HAP_like"/>
    <property type="match status" value="1"/>
</dbReference>
<protein>
    <recommendedName>
        <fullName evidence="4">2-phosphoxylose phosphatase 1</fullName>
    </recommendedName>
    <alternativeName>
        <fullName evidence="5">Acid phosphatase-like protein 2</fullName>
    </alternativeName>
</protein>
<accession>A0AA35SJY9</accession>
<dbReference type="EMBL" id="CASHTH010002529">
    <property type="protein sequence ID" value="CAI8031348.1"/>
    <property type="molecule type" value="Genomic_DNA"/>
</dbReference>
<dbReference type="InterPro" id="IPR029033">
    <property type="entry name" value="His_PPase_superfam"/>
</dbReference>
<organism evidence="6 7">
    <name type="scientific">Geodia barretti</name>
    <name type="common">Barrett's horny sponge</name>
    <dbReference type="NCBI Taxonomy" id="519541"/>
    <lineage>
        <taxon>Eukaryota</taxon>
        <taxon>Metazoa</taxon>
        <taxon>Porifera</taxon>
        <taxon>Demospongiae</taxon>
        <taxon>Heteroscleromorpha</taxon>
        <taxon>Tetractinellida</taxon>
        <taxon>Astrophorina</taxon>
        <taxon>Geodiidae</taxon>
        <taxon>Geodia</taxon>
    </lineage>
</organism>
<dbReference type="Gene3D" id="3.40.50.1240">
    <property type="entry name" value="Phosphoglycerate mutase-like"/>
    <property type="match status" value="1"/>
</dbReference>
<sequence>MIIRHGDRTPDTTKPEIGHPSVDYKCGVAGIVHRSETWGAHRPNLWTGLKDFPPLSPVGPGNIRNGGLRLHPGSVNMTCGVGDLTARGFLQLHNLGTLLQMSYGQLFPSMDMTTDIHVQSTDFRRTIRSAGAFLLGFVPNVPKIREMVKIHIEPGGLSQAPPNGVPLTYKPCRNLRNVRETENEKRGYYAREKDFHWMYDKVVDLFNLSVTPAIQWTDLFDKFVTRGCHALDSHSILPCTKDGVCIDCRLGRGMFEYADWSMASRYPPNSSLLALTPFLKHSLLEPIERIIAGDQSSLKYRIMLTFTHDSVLNRIFKALGLPLKEWVPYASRFSFELWKGAPFMQTPTYYLRVLFNGKIVTPFSNGDEIVNFSKFKENVVPVDLWAYNKLCGI</sequence>
<evidence type="ECO:0000256" key="2">
    <source>
        <dbReference type="ARBA" id="ARBA00022801"/>
    </source>
</evidence>
<reference evidence="6" key="1">
    <citation type="submission" date="2023-03" db="EMBL/GenBank/DDBJ databases">
        <authorList>
            <person name="Steffen K."/>
            <person name="Cardenas P."/>
        </authorList>
    </citation>
    <scope>NUCLEOTIDE SEQUENCE</scope>
</reference>